<dbReference type="GO" id="GO:0042597">
    <property type="term" value="C:periplasmic space"/>
    <property type="evidence" value="ECO:0007669"/>
    <property type="project" value="UniProtKB-SubCell"/>
</dbReference>
<dbReference type="PROSITE" id="PS50914">
    <property type="entry name" value="BON"/>
    <property type="match status" value="1"/>
</dbReference>
<dbReference type="SMART" id="SM00749">
    <property type="entry name" value="BON"/>
    <property type="match status" value="1"/>
</dbReference>
<evidence type="ECO:0000313" key="9">
    <source>
        <dbReference type="EMBL" id="PTB89522.1"/>
    </source>
</evidence>
<evidence type="ECO:0000256" key="4">
    <source>
        <dbReference type="ARBA" id="ARBA00022764"/>
    </source>
</evidence>
<proteinExistence type="predicted"/>
<evidence type="ECO:0000256" key="2">
    <source>
        <dbReference type="ARBA" id="ARBA00022729"/>
    </source>
</evidence>
<evidence type="ECO:0000259" key="7">
    <source>
        <dbReference type="PROSITE" id="PS50914"/>
    </source>
</evidence>
<evidence type="ECO:0000256" key="5">
    <source>
        <dbReference type="ARBA" id="ARBA00070588"/>
    </source>
</evidence>
<keyword evidence="2 6" id="KW-0732">Signal</keyword>
<gene>
    <name evidence="10" type="ORF">C9927_00220</name>
    <name evidence="9" type="ORF">C9928_03400</name>
    <name evidence="8" type="ORF">C9940_03535</name>
</gene>
<dbReference type="EMBL" id="PYVN01000034">
    <property type="protein sequence ID" value="PTB86157.1"/>
    <property type="molecule type" value="Genomic_DNA"/>
</dbReference>
<name>A0A2T4D9E7_9GAMM</name>
<evidence type="ECO:0000313" key="12">
    <source>
        <dbReference type="Proteomes" id="UP000242087"/>
    </source>
</evidence>
<evidence type="ECO:0000256" key="3">
    <source>
        <dbReference type="ARBA" id="ARBA00022737"/>
    </source>
</evidence>
<evidence type="ECO:0000313" key="10">
    <source>
        <dbReference type="EMBL" id="PTB90424.1"/>
    </source>
</evidence>
<protein>
    <recommendedName>
        <fullName evidence="5">Osmotically-inducible protein Y</fullName>
    </recommendedName>
</protein>
<dbReference type="Pfam" id="PF04972">
    <property type="entry name" value="BON"/>
    <property type="match status" value="1"/>
</dbReference>
<dbReference type="InterPro" id="IPR051686">
    <property type="entry name" value="Lipoprotein_DolP"/>
</dbReference>
<dbReference type="InterPro" id="IPR007055">
    <property type="entry name" value="BON_dom"/>
</dbReference>
<dbReference type="AlphaFoldDB" id="A0A2T4D9E7"/>
<keyword evidence="3" id="KW-0677">Repeat</keyword>
<feature type="domain" description="BON" evidence="7">
    <location>
        <begin position="65"/>
        <end position="133"/>
    </location>
</feature>
<organism evidence="10 12">
    <name type="scientific">Pseudidiomarina aestuarii</name>
    <dbReference type="NCBI Taxonomy" id="624146"/>
    <lineage>
        <taxon>Bacteria</taxon>
        <taxon>Pseudomonadati</taxon>
        <taxon>Pseudomonadota</taxon>
        <taxon>Gammaproteobacteria</taxon>
        <taxon>Alteromonadales</taxon>
        <taxon>Idiomarinaceae</taxon>
        <taxon>Pseudidiomarina</taxon>
    </lineage>
</organism>
<evidence type="ECO:0000313" key="11">
    <source>
        <dbReference type="Proteomes" id="UP000241514"/>
    </source>
</evidence>
<feature type="chain" id="PRO_5044580720" description="Osmotically-inducible protein Y" evidence="6">
    <location>
        <begin position="22"/>
        <end position="133"/>
    </location>
</feature>
<dbReference type="PANTHER" id="PTHR34606:SF15">
    <property type="entry name" value="BON DOMAIN-CONTAINING PROTEIN"/>
    <property type="match status" value="1"/>
</dbReference>
<dbReference type="EMBL" id="PYVG01000012">
    <property type="protein sequence ID" value="PTB89522.1"/>
    <property type="molecule type" value="Genomic_DNA"/>
</dbReference>
<dbReference type="InterPro" id="IPR014004">
    <property type="entry name" value="Transpt-assoc_nodulatn_dom_bac"/>
</dbReference>
<dbReference type="FunFam" id="3.30.1340.30:FF:000001">
    <property type="entry name" value="Molecular chaperone OsmY"/>
    <property type="match status" value="1"/>
</dbReference>
<evidence type="ECO:0000256" key="1">
    <source>
        <dbReference type="ARBA" id="ARBA00004418"/>
    </source>
</evidence>
<comment type="subcellular location">
    <subcellularLocation>
        <location evidence="1">Periplasm</location>
    </subcellularLocation>
</comment>
<dbReference type="Proteomes" id="UP000241514">
    <property type="component" value="Unassembled WGS sequence"/>
</dbReference>
<reference evidence="11 12" key="1">
    <citation type="submission" date="2018-03" db="EMBL/GenBank/DDBJ databases">
        <title>Cross-interface Injection: A General Nanoliter Liquid Handling Method Applied to Single Cells Genome Amplification Automated Nanoliter Liquid Handling Applied to Single Cell Multiple Displacement Amplification.</title>
        <authorList>
            <person name="Yun J."/>
            <person name="Xu P."/>
            <person name="Xu J."/>
            <person name="Dai X."/>
            <person name="Wang Y."/>
            <person name="Zheng X."/>
            <person name="Cao C."/>
            <person name="Yi Q."/>
            <person name="Zhu Y."/>
            <person name="Wang L."/>
            <person name="Dong Z."/>
            <person name="Huang Y."/>
            <person name="Huang L."/>
            <person name="Du W."/>
        </authorList>
    </citation>
    <scope>NUCLEOTIDE SEQUENCE [LARGE SCALE GENOMIC DNA]</scope>
    <source>
        <strain evidence="10 12">A12-4</strain>
        <strain evidence="9 11">A9-4</strain>
        <strain evidence="8">Z-D3-2</strain>
    </source>
</reference>
<evidence type="ECO:0000256" key="6">
    <source>
        <dbReference type="SAM" id="SignalP"/>
    </source>
</evidence>
<dbReference type="PROSITE" id="PS51257">
    <property type="entry name" value="PROKAR_LIPOPROTEIN"/>
    <property type="match status" value="1"/>
</dbReference>
<comment type="caution">
    <text evidence="10">The sequence shown here is derived from an EMBL/GenBank/DDBJ whole genome shotgun (WGS) entry which is preliminary data.</text>
</comment>
<keyword evidence="4" id="KW-0574">Periplasm</keyword>
<sequence length="133" mass="13936">MQIFKVISLATVVTLSSLALAGCSEEDSQRVQDTTNDAAEKMEEAGKAAAEYARGTVDEAGDYLSDAAITARIKTALAEAEQVSAMDINVETINGNVVLSGVVATDAERDLAEQLAEGIEGVESVSNDIEVRN</sequence>
<evidence type="ECO:0000313" key="8">
    <source>
        <dbReference type="EMBL" id="PTB86157.1"/>
    </source>
</evidence>
<dbReference type="Gene3D" id="3.30.1340.30">
    <property type="match status" value="1"/>
</dbReference>
<dbReference type="EMBL" id="PYVF01000002">
    <property type="protein sequence ID" value="PTB90424.1"/>
    <property type="molecule type" value="Genomic_DNA"/>
</dbReference>
<dbReference type="Proteomes" id="UP000242087">
    <property type="component" value="Unassembled WGS sequence"/>
</dbReference>
<dbReference type="PANTHER" id="PTHR34606">
    <property type="entry name" value="BON DOMAIN-CONTAINING PROTEIN"/>
    <property type="match status" value="1"/>
</dbReference>
<feature type="signal peptide" evidence="6">
    <location>
        <begin position="1"/>
        <end position="21"/>
    </location>
</feature>
<accession>A0A2T4D9E7</accession>